<reference evidence="2" key="1">
    <citation type="journal article" date="2011" name="J. Bacteriol.">
        <title>Genome sequences of eight morphologically diverse alphaproteobacteria.</title>
        <authorList>
            <consortium name="US DOE Joint Genome Institute"/>
            <person name="Brown P.J."/>
            <person name="Kysela D.T."/>
            <person name="Buechlein A."/>
            <person name="Hemmerich C."/>
            <person name="Brun Y.V."/>
        </authorList>
    </citation>
    <scope>NUCLEOTIDE SEQUENCE [LARGE SCALE GENOMIC DNA]</scope>
    <source>
        <strain evidence="2">ATCC 51888 / DSM 1869 / NCIB 11706 / TK 0415</strain>
    </source>
</reference>
<proteinExistence type="predicted"/>
<dbReference type="KEGG" id="hdn:Hden_1973"/>
<evidence type="ECO:0000313" key="1">
    <source>
        <dbReference type="EMBL" id="ADJ23774.1"/>
    </source>
</evidence>
<dbReference type="EMBL" id="CP002083">
    <property type="protein sequence ID" value="ADJ23774.1"/>
    <property type="molecule type" value="Genomic_DNA"/>
</dbReference>
<dbReference type="AlphaFoldDB" id="D8JPP0"/>
<name>D8JPP0_HYPDA</name>
<dbReference type="Proteomes" id="UP000002033">
    <property type="component" value="Chromosome"/>
</dbReference>
<organism evidence="1 2">
    <name type="scientific">Hyphomicrobium denitrificans (strain ATCC 51888 / DSM 1869 / NCIMB 11706 / TK 0415)</name>
    <dbReference type="NCBI Taxonomy" id="582899"/>
    <lineage>
        <taxon>Bacteria</taxon>
        <taxon>Pseudomonadati</taxon>
        <taxon>Pseudomonadota</taxon>
        <taxon>Alphaproteobacteria</taxon>
        <taxon>Hyphomicrobiales</taxon>
        <taxon>Hyphomicrobiaceae</taxon>
        <taxon>Hyphomicrobium</taxon>
    </lineage>
</organism>
<accession>D8JPP0</accession>
<dbReference type="HOGENOM" id="CLU_2259933_0_0_5"/>
<gene>
    <name evidence="1" type="ordered locus">Hden_1973</name>
</gene>
<keyword evidence="2" id="KW-1185">Reference proteome</keyword>
<evidence type="ECO:0000313" key="2">
    <source>
        <dbReference type="Proteomes" id="UP000002033"/>
    </source>
</evidence>
<sequence>MEVNAGAYSQGEGNGASVFLLAKWADRSAVMRTASHIWLPLTLSVSPSRTASGHRIVPCLAPEDGDDFDVCGINELVDRRYGFDFVAAINEMPRIARQSRRIA</sequence>
<protein>
    <submittedName>
        <fullName evidence="1">Uncharacterized protein</fullName>
    </submittedName>
</protein>